<evidence type="ECO:0000313" key="12">
    <source>
        <dbReference type="EMBL" id="ADW18229.1"/>
    </source>
</evidence>
<keyword evidence="5 10" id="KW-1133">Transmembrane helix</keyword>
<evidence type="ECO:0000256" key="7">
    <source>
        <dbReference type="ARBA" id="ARBA00023136"/>
    </source>
</evidence>
<feature type="transmembrane region" description="Helical" evidence="10">
    <location>
        <begin position="131"/>
        <end position="156"/>
    </location>
</feature>
<sequence>MNQPSDVQTKKTLSYHWYIIPVIFFLLFGLTDTLYLAWSHYKNYTDLTFSSFCALSKAINCDTVSQSPWSILLGLPLSYWGFSAYSLFLFFALATLHRRNYSIYLWQCLFLLGFGYSVAALYFGYISATKIKAHCILCLGSHAASFALLFLSWIILRRFCGGFSLQGLNKGVRYILNSWPLKTSILVLVVLFLSLHTWLPPYWNFTLPPLSNAVANGLTEEGHPWIGAEHPELTIHEYADYQCFQCSKMHTFLRQLINEHPQKIRLVHHHYPMDHEFNNIIVPEPFHIGSGKMAMIAIYSVSKNKFWEMNDALYTMGREKEPFNTRTLAAMTGFTSGELAAATRHPQIREILLYDIRQGMKREITGTPTFVIDDKVYQGALPSDLLKIIMQ</sequence>
<evidence type="ECO:0000256" key="10">
    <source>
        <dbReference type="SAM" id="Phobius"/>
    </source>
</evidence>
<dbReference type="EMBL" id="CP002364">
    <property type="protein sequence ID" value="ADW18229.1"/>
    <property type="molecule type" value="Genomic_DNA"/>
</dbReference>
<keyword evidence="4" id="KW-0874">Quinone</keyword>
<evidence type="ECO:0000256" key="6">
    <source>
        <dbReference type="ARBA" id="ARBA00023002"/>
    </source>
</evidence>
<name>A0A7U3YMQ8_DESPD</name>
<dbReference type="GO" id="GO:0016491">
    <property type="term" value="F:oxidoreductase activity"/>
    <property type="evidence" value="ECO:0007669"/>
    <property type="project" value="UniProtKB-KW"/>
</dbReference>
<feature type="transmembrane region" description="Helical" evidence="10">
    <location>
        <begin position="179"/>
        <end position="199"/>
    </location>
</feature>
<comment type="subcellular location">
    <subcellularLocation>
        <location evidence="1">Membrane</location>
        <topology evidence="1">Multi-pass membrane protein</topology>
    </subcellularLocation>
</comment>
<dbReference type="PANTHER" id="PTHR34573">
    <property type="entry name" value="VKC DOMAIN-CONTAINING PROTEIN"/>
    <property type="match status" value="1"/>
</dbReference>
<keyword evidence="7 10" id="KW-0472">Membrane</keyword>
<protein>
    <submittedName>
        <fullName evidence="12">Vitamin K epoxide reductase</fullName>
    </submittedName>
</protein>
<proteinExistence type="inferred from homology"/>
<evidence type="ECO:0000256" key="2">
    <source>
        <dbReference type="ARBA" id="ARBA00006214"/>
    </source>
</evidence>
<dbReference type="Proteomes" id="UP000006365">
    <property type="component" value="Chromosome"/>
</dbReference>
<evidence type="ECO:0000256" key="4">
    <source>
        <dbReference type="ARBA" id="ARBA00022719"/>
    </source>
</evidence>
<dbReference type="Gene3D" id="1.20.1440.130">
    <property type="entry name" value="VKOR domain"/>
    <property type="match status" value="1"/>
</dbReference>
<dbReference type="Gene3D" id="3.40.30.10">
    <property type="entry name" value="Glutaredoxin"/>
    <property type="match status" value="1"/>
</dbReference>
<keyword evidence="9" id="KW-0676">Redox-active center</keyword>
<evidence type="ECO:0000259" key="11">
    <source>
        <dbReference type="SMART" id="SM00756"/>
    </source>
</evidence>
<dbReference type="InterPro" id="IPR038354">
    <property type="entry name" value="VKOR_sf"/>
</dbReference>
<evidence type="ECO:0000256" key="5">
    <source>
        <dbReference type="ARBA" id="ARBA00022989"/>
    </source>
</evidence>
<dbReference type="AlphaFoldDB" id="A0A7U3YMQ8"/>
<feature type="domain" description="Vitamin K epoxide reductase" evidence="11">
    <location>
        <begin position="14"/>
        <end position="156"/>
    </location>
</feature>
<dbReference type="Pfam" id="PF07884">
    <property type="entry name" value="VKOR"/>
    <property type="match status" value="1"/>
</dbReference>
<keyword evidence="6" id="KW-0560">Oxidoreductase</keyword>
<evidence type="ECO:0000256" key="3">
    <source>
        <dbReference type="ARBA" id="ARBA00022692"/>
    </source>
</evidence>
<dbReference type="RefSeq" id="WP_015724769.1">
    <property type="nucleotide sequence ID" value="NC_014972.1"/>
</dbReference>
<dbReference type="GO" id="GO:0048038">
    <property type="term" value="F:quinone binding"/>
    <property type="evidence" value="ECO:0007669"/>
    <property type="project" value="UniProtKB-KW"/>
</dbReference>
<organism evidence="12 13">
    <name type="scientific">Desulfobulbus propionicus (strain ATCC 33891 / DSM 2032 / VKM B-1956 / 1pr3)</name>
    <dbReference type="NCBI Taxonomy" id="577650"/>
    <lineage>
        <taxon>Bacteria</taxon>
        <taxon>Pseudomonadati</taxon>
        <taxon>Thermodesulfobacteriota</taxon>
        <taxon>Desulfobulbia</taxon>
        <taxon>Desulfobulbales</taxon>
        <taxon>Desulfobulbaceae</taxon>
        <taxon>Desulfobulbus</taxon>
    </lineage>
</organism>
<dbReference type="KEGG" id="dpr:Despr_2081"/>
<dbReference type="InterPro" id="IPR036249">
    <property type="entry name" value="Thioredoxin-like_sf"/>
</dbReference>
<dbReference type="InterPro" id="IPR012932">
    <property type="entry name" value="VKOR"/>
</dbReference>
<feature type="transmembrane region" description="Helical" evidence="10">
    <location>
        <begin position="15"/>
        <end position="38"/>
    </location>
</feature>
<dbReference type="SUPFAM" id="SSF52833">
    <property type="entry name" value="Thioredoxin-like"/>
    <property type="match status" value="1"/>
</dbReference>
<evidence type="ECO:0000256" key="1">
    <source>
        <dbReference type="ARBA" id="ARBA00004141"/>
    </source>
</evidence>
<accession>A0A7U3YMQ8</accession>
<keyword evidence="3 10" id="KW-0812">Transmembrane</keyword>
<dbReference type="PANTHER" id="PTHR34573:SF1">
    <property type="entry name" value="VITAMIN K EPOXIDE REDUCTASE DOMAIN-CONTAINING PROTEIN"/>
    <property type="match status" value="1"/>
</dbReference>
<gene>
    <name evidence="12" type="ordered locus">Despr_2081</name>
</gene>
<keyword evidence="13" id="KW-1185">Reference proteome</keyword>
<dbReference type="InterPro" id="IPR012336">
    <property type="entry name" value="Thioredoxin-like_fold"/>
</dbReference>
<dbReference type="GO" id="GO:0016020">
    <property type="term" value="C:membrane"/>
    <property type="evidence" value="ECO:0007669"/>
    <property type="project" value="UniProtKB-SubCell"/>
</dbReference>
<evidence type="ECO:0000313" key="13">
    <source>
        <dbReference type="Proteomes" id="UP000006365"/>
    </source>
</evidence>
<evidence type="ECO:0000256" key="9">
    <source>
        <dbReference type="ARBA" id="ARBA00023284"/>
    </source>
</evidence>
<feature type="transmembrane region" description="Helical" evidence="10">
    <location>
        <begin position="103"/>
        <end position="125"/>
    </location>
</feature>
<keyword evidence="8" id="KW-1015">Disulfide bond</keyword>
<evidence type="ECO:0000256" key="8">
    <source>
        <dbReference type="ARBA" id="ARBA00023157"/>
    </source>
</evidence>
<reference evidence="12 13" key="1">
    <citation type="journal article" date="2011" name="Stand. Genomic Sci.">
        <title>Complete genome sequence of Desulfobulbus propionicus type strain (1pr3).</title>
        <authorList>
            <person name="Pagani I."/>
            <person name="Lapidus A."/>
            <person name="Nolan M."/>
            <person name="Lucas S."/>
            <person name="Hammon N."/>
            <person name="Deshpande S."/>
            <person name="Cheng J.F."/>
            <person name="Chertkov O."/>
            <person name="Davenport K."/>
            <person name="Tapia R."/>
            <person name="Han C."/>
            <person name="Goodwin L."/>
            <person name="Pitluck S."/>
            <person name="Liolios K."/>
            <person name="Mavromatis K."/>
            <person name="Ivanova N."/>
            <person name="Mikhailova N."/>
            <person name="Pati A."/>
            <person name="Chen A."/>
            <person name="Palaniappan K."/>
            <person name="Land M."/>
            <person name="Hauser L."/>
            <person name="Chang Y.J."/>
            <person name="Jeffries C.D."/>
            <person name="Detter J.C."/>
            <person name="Brambilla E."/>
            <person name="Kannan K.P."/>
            <person name="Djao O.D."/>
            <person name="Rohde M."/>
            <person name="Pukall R."/>
            <person name="Spring S."/>
            <person name="Goker M."/>
            <person name="Sikorski J."/>
            <person name="Woyke T."/>
            <person name="Bristow J."/>
            <person name="Eisen J.A."/>
            <person name="Markowitz V."/>
            <person name="Hugenholtz P."/>
            <person name="Kyrpides N.C."/>
            <person name="Klenk H.P."/>
        </authorList>
    </citation>
    <scope>NUCLEOTIDE SEQUENCE [LARGE SCALE GENOMIC DNA]</scope>
    <source>
        <strain evidence="13">ATCC 33891 / DSM 2032 / 1pr3</strain>
    </source>
</reference>
<comment type="similarity">
    <text evidence="2">Belongs to the VKOR family.</text>
</comment>
<dbReference type="SMART" id="SM00756">
    <property type="entry name" value="VKc"/>
    <property type="match status" value="1"/>
</dbReference>
<feature type="transmembrane region" description="Helical" evidence="10">
    <location>
        <begin position="77"/>
        <end position="96"/>
    </location>
</feature>
<dbReference type="Pfam" id="PF13462">
    <property type="entry name" value="Thioredoxin_4"/>
    <property type="match status" value="1"/>
</dbReference>
<dbReference type="CDD" id="cd12920">
    <property type="entry name" value="VKOR_3"/>
    <property type="match status" value="1"/>
</dbReference>